<keyword evidence="4" id="KW-1185">Reference proteome</keyword>
<comment type="caution">
    <text evidence="3">The sequence shown here is derived from an EMBL/GenBank/DDBJ whole genome shotgun (WGS) entry which is preliminary data.</text>
</comment>
<proteinExistence type="predicted"/>
<name>A0A2U2CIH4_9RHOB</name>
<feature type="signal peptide" evidence="1">
    <location>
        <begin position="1"/>
        <end position="24"/>
    </location>
</feature>
<evidence type="ECO:0000256" key="1">
    <source>
        <dbReference type="SAM" id="SignalP"/>
    </source>
</evidence>
<dbReference type="Gene3D" id="3.10.450.50">
    <property type="match status" value="1"/>
</dbReference>
<dbReference type="SUPFAM" id="SSF54427">
    <property type="entry name" value="NTF2-like"/>
    <property type="match status" value="1"/>
</dbReference>
<dbReference type="InterPro" id="IPR011944">
    <property type="entry name" value="Steroid_delta5-4_isomerase"/>
</dbReference>
<dbReference type="InterPro" id="IPR027843">
    <property type="entry name" value="DUF4440"/>
</dbReference>
<dbReference type="Pfam" id="PF14534">
    <property type="entry name" value="DUF4440"/>
    <property type="match status" value="1"/>
</dbReference>
<sequence length="147" mass="15484">MSFPRTLFAAALGAAVLSAAPAGAQVASPAHAAAAMTEAVAARDADAVAALYTPDAVVFLHDGPILSGRDQIREVWARNFAGGYDRLTVTQHRAETGTDRAALVMVWNATVSPQGQVPQQVTGRSLLYLVRVADGWLISADMWQPGR</sequence>
<protein>
    <recommendedName>
        <fullName evidence="2">DUF4440 domain-containing protein</fullName>
    </recommendedName>
</protein>
<dbReference type="InterPro" id="IPR032710">
    <property type="entry name" value="NTF2-like_dom_sf"/>
</dbReference>
<dbReference type="AlphaFoldDB" id="A0A2U2CIH4"/>
<reference evidence="3 4" key="1">
    <citation type="submission" date="2018-05" db="EMBL/GenBank/DDBJ databases">
        <title>Pararhodobacter marina sp. nov., isolated from deep-sea water of the Indian Ocean.</title>
        <authorList>
            <person name="Lai Q.Sr."/>
            <person name="Liu X."/>
            <person name="Shao Z."/>
        </authorList>
    </citation>
    <scope>NUCLEOTIDE SEQUENCE [LARGE SCALE GENOMIC DNA]</scope>
    <source>
        <strain evidence="3 4">CIC4N-9</strain>
    </source>
</reference>
<evidence type="ECO:0000313" key="4">
    <source>
        <dbReference type="Proteomes" id="UP000244940"/>
    </source>
</evidence>
<organism evidence="3 4">
    <name type="scientific">Pararhodobacter marinus</name>
    <dbReference type="NCBI Taxonomy" id="2184063"/>
    <lineage>
        <taxon>Bacteria</taxon>
        <taxon>Pseudomonadati</taxon>
        <taxon>Pseudomonadota</taxon>
        <taxon>Alphaproteobacteria</taxon>
        <taxon>Rhodobacterales</taxon>
        <taxon>Paracoccaceae</taxon>
        <taxon>Pararhodobacter</taxon>
    </lineage>
</organism>
<evidence type="ECO:0000313" key="3">
    <source>
        <dbReference type="EMBL" id="PWE31666.1"/>
    </source>
</evidence>
<dbReference type="Proteomes" id="UP000244940">
    <property type="component" value="Unassembled WGS sequence"/>
</dbReference>
<keyword evidence="1" id="KW-0732">Signal</keyword>
<feature type="chain" id="PRO_5015532042" description="DUF4440 domain-containing protein" evidence="1">
    <location>
        <begin position="25"/>
        <end position="147"/>
    </location>
</feature>
<feature type="domain" description="DUF4440" evidence="2">
    <location>
        <begin position="33"/>
        <end position="138"/>
    </location>
</feature>
<dbReference type="RefSeq" id="WP_109531467.1">
    <property type="nucleotide sequence ID" value="NZ_QEYD01000001.1"/>
</dbReference>
<evidence type="ECO:0000259" key="2">
    <source>
        <dbReference type="Pfam" id="PF14534"/>
    </source>
</evidence>
<accession>A0A2U2CIH4</accession>
<gene>
    <name evidence="3" type="ORF">C4N9_01235</name>
</gene>
<dbReference type="OrthoDB" id="7870824at2"/>
<dbReference type="EMBL" id="QEYD01000001">
    <property type="protein sequence ID" value="PWE31666.1"/>
    <property type="molecule type" value="Genomic_DNA"/>
</dbReference>
<dbReference type="GeneID" id="94363502"/>
<dbReference type="NCBIfam" id="TIGR02246">
    <property type="entry name" value="SgcJ/EcaC family oxidoreductase"/>
    <property type="match status" value="1"/>
</dbReference>